<proteinExistence type="predicted"/>
<dbReference type="InterPro" id="IPR020846">
    <property type="entry name" value="MFS_dom"/>
</dbReference>
<feature type="transmembrane region" description="Helical" evidence="5">
    <location>
        <begin position="232"/>
        <end position="253"/>
    </location>
</feature>
<keyword evidence="8" id="KW-1185">Reference proteome</keyword>
<dbReference type="Proteomes" id="UP001056455">
    <property type="component" value="Chromosome"/>
</dbReference>
<evidence type="ECO:0000256" key="4">
    <source>
        <dbReference type="ARBA" id="ARBA00023136"/>
    </source>
</evidence>
<evidence type="ECO:0000256" key="3">
    <source>
        <dbReference type="ARBA" id="ARBA00022989"/>
    </source>
</evidence>
<feature type="transmembrane region" description="Helical" evidence="5">
    <location>
        <begin position="162"/>
        <end position="183"/>
    </location>
</feature>
<dbReference type="EMBL" id="CP099489">
    <property type="protein sequence ID" value="USQ81714.1"/>
    <property type="molecule type" value="Genomic_DNA"/>
</dbReference>
<evidence type="ECO:0000256" key="1">
    <source>
        <dbReference type="ARBA" id="ARBA00004651"/>
    </source>
</evidence>
<feature type="transmembrane region" description="Helical" evidence="5">
    <location>
        <begin position="330"/>
        <end position="353"/>
    </location>
</feature>
<evidence type="ECO:0000256" key="2">
    <source>
        <dbReference type="ARBA" id="ARBA00022692"/>
    </source>
</evidence>
<feature type="domain" description="Major facilitator superfamily (MFS) profile" evidence="6">
    <location>
        <begin position="1"/>
        <end position="383"/>
    </location>
</feature>
<gene>
    <name evidence="7" type="ORF">NF556_08730</name>
</gene>
<dbReference type="InterPro" id="IPR011701">
    <property type="entry name" value="MFS"/>
</dbReference>
<feature type="transmembrane region" description="Helical" evidence="5">
    <location>
        <begin position="71"/>
        <end position="92"/>
    </location>
</feature>
<feature type="transmembrane region" description="Helical" evidence="5">
    <location>
        <begin position="12"/>
        <end position="32"/>
    </location>
</feature>
<dbReference type="SUPFAM" id="SSF103473">
    <property type="entry name" value="MFS general substrate transporter"/>
    <property type="match status" value="1"/>
</dbReference>
<accession>A0ABY4YY54</accession>
<dbReference type="RefSeq" id="WP_252595250.1">
    <property type="nucleotide sequence ID" value="NZ_CP099489.1"/>
</dbReference>
<feature type="transmembrane region" description="Helical" evidence="5">
    <location>
        <begin position="135"/>
        <end position="156"/>
    </location>
</feature>
<evidence type="ECO:0000256" key="5">
    <source>
        <dbReference type="SAM" id="Phobius"/>
    </source>
</evidence>
<dbReference type="InterPro" id="IPR052952">
    <property type="entry name" value="MFS-Transporter"/>
</dbReference>
<keyword evidence="2 5" id="KW-0812">Transmembrane</keyword>
<organism evidence="7 8">
    <name type="scientific">Ornithinimicrobium faecis</name>
    <dbReference type="NCBI Taxonomy" id="2934158"/>
    <lineage>
        <taxon>Bacteria</taxon>
        <taxon>Bacillati</taxon>
        <taxon>Actinomycetota</taxon>
        <taxon>Actinomycetes</taxon>
        <taxon>Micrococcales</taxon>
        <taxon>Ornithinimicrobiaceae</taxon>
        <taxon>Ornithinimicrobium</taxon>
    </lineage>
</organism>
<feature type="transmembrane region" description="Helical" evidence="5">
    <location>
        <begin position="265"/>
        <end position="284"/>
    </location>
</feature>
<feature type="transmembrane region" description="Helical" evidence="5">
    <location>
        <begin position="359"/>
        <end position="379"/>
    </location>
</feature>
<feature type="transmembrane region" description="Helical" evidence="5">
    <location>
        <begin position="204"/>
        <end position="226"/>
    </location>
</feature>
<evidence type="ECO:0000259" key="6">
    <source>
        <dbReference type="PROSITE" id="PS50850"/>
    </source>
</evidence>
<feature type="transmembrane region" description="Helical" evidence="5">
    <location>
        <begin position="290"/>
        <end position="309"/>
    </location>
</feature>
<comment type="subcellular location">
    <subcellularLocation>
        <location evidence="1">Cell membrane</location>
        <topology evidence="1">Multi-pass membrane protein</topology>
    </subcellularLocation>
</comment>
<reference evidence="7" key="1">
    <citation type="submission" date="2022-06" db="EMBL/GenBank/DDBJ databases">
        <title>Ornithinimicrobium HY1793.</title>
        <authorList>
            <person name="Huang Y."/>
        </authorList>
    </citation>
    <scope>NUCLEOTIDE SEQUENCE</scope>
    <source>
        <strain evidence="7">HY1793</strain>
    </source>
</reference>
<evidence type="ECO:0000313" key="7">
    <source>
        <dbReference type="EMBL" id="USQ81714.1"/>
    </source>
</evidence>
<dbReference type="Gene3D" id="1.20.1250.20">
    <property type="entry name" value="MFS general substrate transporter like domains"/>
    <property type="match status" value="1"/>
</dbReference>
<dbReference type="PANTHER" id="PTHR23527:SF1">
    <property type="entry name" value="BLL3282 PROTEIN"/>
    <property type="match status" value="1"/>
</dbReference>
<dbReference type="Pfam" id="PF07690">
    <property type="entry name" value="MFS_1"/>
    <property type="match status" value="2"/>
</dbReference>
<dbReference type="PANTHER" id="PTHR23527">
    <property type="entry name" value="BLL3282 PROTEIN"/>
    <property type="match status" value="1"/>
</dbReference>
<evidence type="ECO:0000313" key="8">
    <source>
        <dbReference type="Proteomes" id="UP001056455"/>
    </source>
</evidence>
<name>A0ABY4YY54_9MICO</name>
<keyword evidence="4 5" id="KW-0472">Membrane</keyword>
<protein>
    <submittedName>
        <fullName evidence="7">MFS transporter</fullName>
    </submittedName>
</protein>
<feature type="transmembrane region" description="Helical" evidence="5">
    <location>
        <begin position="98"/>
        <end position="123"/>
    </location>
</feature>
<dbReference type="InterPro" id="IPR036259">
    <property type="entry name" value="MFS_trans_sf"/>
</dbReference>
<dbReference type="PROSITE" id="PS50850">
    <property type="entry name" value="MFS"/>
    <property type="match status" value="1"/>
</dbReference>
<sequence>MSTSVWRAAGMRPLLIMSFLGFCGYAALLPVAPLWAVHGGADEAGSGLVNGVFMAFTVLTQLVVPTALRRFGWGPVMAAGMLLLGLPSLLHLLSDDLWLILALALVRGMGFGILTVTGSAVVADLVPSEQRGRAVGIYGLAIASTQVGLLPAAPWLADNVGFWVVFALGALPVLGAPAALTLAKVLHGQPAPEDNGERPAYSRLIRPMVLLLAVTLAGGALITFTAQMSSNSTLTVGALMLFSVAAALSRWRMGALADRSGPQRFIWPLVVLSAAGMLVIAWSVRDPSATVAAALLVGMAAVGVCYGGLQNLTMLVTFAAVTRRHFSQASAVWNIGFDAGTGLGSVVVGLVAAGSSFSTAMVVVAGTCLATLPLALALVRSRPRVEG</sequence>
<keyword evidence="3 5" id="KW-1133">Transmembrane helix</keyword>
<feature type="transmembrane region" description="Helical" evidence="5">
    <location>
        <begin position="44"/>
        <end position="64"/>
    </location>
</feature>